<dbReference type="UniPathway" id="UPA00340">
    <property type="reaction ID" value="UER00458"/>
</dbReference>
<dbReference type="RefSeq" id="WP_127566858.1">
    <property type="nucleotide sequence ID" value="NZ_BMFB01000003.1"/>
</dbReference>
<feature type="binding site" evidence="6">
    <location>
        <position position="380"/>
    </location>
    <ligand>
        <name>Mg(2+)</name>
        <dbReference type="ChEBI" id="CHEBI:18420"/>
    </ligand>
</feature>
<accession>A0A3T0E9X4</accession>
<dbReference type="PROSITE" id="PS01076">
    <property type="entry name" value="ACETATE_KINASE_2"/>
    <property type="match status" value="1"/>
</dbReference>
<feature type="active site" description="Proton donor/acceptor" evidence="6">
    <location>
        <position position="142"/>
    </location>
</feature>
<evidence type="ECO:0000256" key="2">
    <source>
        <dbReference type="ARBA" id="ARBA00022679"/>
    </source>
</evidence>
<keyword evidence="6" id="KW-0479">Metal-binding</keyword>
<dbReference type="PRINTS" id="PR00471">
    <property type="entry name" value="ACETATEKNASE"/>
</dbReference>
<evidence type="ECO:0000313" key="9">
    <source>
        <dbReference type="Proteomes" id="UP000286954"/>
    </source>
</evidence>
<dbReference type="InterPro" id="IPR004372">
    <property type="entry name" value="Ac/propionate_kinase"/>
</dbReference>
<dbReference type="GO" id="GO:0005737">
    <property type="term" value="C:cytoplasm"/>
    <property type="evidence" value="ECO:0007669"/>
    <property type="project" value="UniProtKB-SubCell"/>
</dbReference>
<feature type="binding site" evidence="6">
    <location>
        <begin position="201"/>
        <end position="205"/>
    </location>
    <ligand>
        <name>ATP</name>
        <dbReference type="ChEBI" id="CHEBI:30616"/>
    </ligand>
</feature>
<dbReference type="GO" id="GO:0006085">
    <property type="term" value="P:acetyl-CoA biosynthetic process"/>
    <property type="evidence" value="ECO:0007669"/>
    <property type="project" value="UniProtKB-UniRule"/>
</dbReference>
<dbReference type="GO" id="GO:0008776">
    <property type="term" value="F:acetate kinase activity"/>
    <property type="evidence" value="ECO:0007669"/>
    <property type="project" value="UniProtKB-UniRule"/>
</dbReference>
<keyword evidence="2 6" id="KW-0808">Transferase</keyword>
<evidence type="ECO:0000256" key="4">
    <source>
        <dbReference type="ARBA" id="ARBA00022777"/>
    </source>
</evidence>
<dbReference type="OrthoDB" id="9802453at2"/>
<feature type="site" description="Transition state stabilizer" evidence="6">
    <location>
        <position position="173"/>
    </location>
</feature>
<name>A0A3T0E9X4_9PROT</name>
<dbReference type="PANTHER" id="PTHR21060:SF15">
    <property type="entry name" value="ACETATE KINASE-RELATED"/>
    <property type="match status" value="1"/>
</dbReference>
<comment type="similarity">
    <text evidence="1 6 7">Belongs to the acetokinase family.</text>
</comment>
<comment type="pathway">
    <text evidence="6">Metabolic intermediate biosynthesis; acetyl-CoA biosynthesis; acetyl-CoA from acetate: step 1/2.</text>
</comment>
<feature type="binding site" evidence="6">
    <location>
        <begin position="275"/>
        <end position="277"/>
    </location>
    <ligand>
        <name>ATP</name>
        <dbReference type="ChEBI" id="CHEBI:30616"/>
    </ligand>
</feature>
<dbReference type="Proteomes" id="UP000286954">
    <property type="component" value="Chromosome"/>
</dbReference>
<comment type="subunit">
    <text evidence="6">Homodimer.</text>
</comment>
<evidence type="ECO:0000256" key="3">
    <source>
        <dbReference type="ARBA" id="ARBA00022741"/>
    </source>
</evidence>
<keyword evidence="5 6" id="KW-0067">ATP-binding</keyword>
<dbReference type="PANTHER" id="PTHR21060">
    <property type="entry name" value="ACETATE KINASE"/>
    <property type="match status" value="1"/>
</dbReference>
<dbReference type="GO" id="GO:0000287">
    <property type="term" value="F:magnesium ion binding"/>
    <property type="evidence" value="ECO:0007669"/>
    <property type="project" value="UniProtKB-UniRule"/>
</dbReference>
<dbReference type="Gene3D" id="3.30.420.40">
    <property type="match status" value="2"/>
</dbReference>
<dbReference type="InterPro" id="IPR023865">
    <property type="entry name" value="Aliphatic_acid_kinase_CS"/>
</dbReference>
<evidence type="ECO:0000256" key="6">
    <source>
        <dbReference type="HAMAP-Rule" id="MF_00020"/>
    </source>
</evidence>
<evidence type="ECO:0000256" key="5">
    <source>
        <dbReference type="ARBA" id="ARBA00022840"/>
    </source>
</evidence>
<feature type="binding site" evidence="6">
    <location>
        <position position="14"/>
    </location>
    <ligand>
        <name>ATP</name>
        <dbReference type="ChEBI" id="CHEBI:30616"/>
    </ligand>
</feature>
<keyword evidence="6" id="KW-0460">Magnesium</keyword>
<feature type="binding site" evidence="6">
    <location>
        <begin position="323"/>
        <end position="327"/>
    </location>
    <ligand>
        <name>ATP</name>
        <dbReference type="ChEBI" id="CHEBI:30616"/>
    </ligand>
</feature>
<feature type="binding site" evidence="6">
    <location>
        <position position="7"/>
    </location>
    <ligand>
        <name>Mg(2+)</name>
        <dbReference type="ChEBI" id="CHEBI:18420"/>
    </ligand>
</feature>
<evidence type="ECO:0000313" key="8">
    <source>
        <dbReference type="EMBL" id="AZU04144.1"/>
    </source>
</evidence>
<evidence type="ECO:0000256" key="7">
    <source>
        <dbReference type="RuleBase" id="RU003835"/>
    </source>
</evidence>
<dbReference type="GO" id="GO:0006083">
    <property type="term" value="P:acetate metabolic process"/>
    <property type="evidence" value="ECO:0007669"/>
    <property type="project" value="TreeGrafter"/>
</dbReference>
<dbReference type="AlphaFoldDB" id="A0A3T0E9X4"/>
<comment type="cofactor">
    <cofactor evidence="6">
        <name>Mg(2+)</name>
        <dbReference type="ChEBI" id="CHEBI:18420"/>
    </cofactor>
    <cofactor evidence="6">
        <name>Mn(2+)</name>
        <dbReference type="ChEBI" id="CHEBI:29035"/>
    </cofactor>
    <text evidence="6">Mg(2+). Can also accept Mn(2+).</text>
</comment>
<comment type="function">
    <text evidence="6">Catalyzes the formation of acetyl phosphate from acetate and ATP. Can also catalyze the reverse reaction.</text>
</comment>
<keyword evidence="9" id="KW-1185">Reference proteome</keyword>
<proteinExistence type="inferred from homology"/>
<dbReference type="GO" id="GO:0005524">
    <property type="term" value="F:ATP binding"/>
    <property type="evidence" value="ECO:0007669"/>
    <property type="project" value="UniProtKB-KW"/>
</dbReference>
<keyword evidence="6" id="KW-0963">Cytoplasm</keyword>
<dbReference type="Pfam" id="PF00871">
    <property type="entry name" value="Acetate_kinase"/>
    <property type="match status" value="1"/>
</dbReference>
<dbReference type="HAMAP" id="MF_00020">
    <property type="entry name" value="Acetate_kinase"/>
    <property type="match status" value="1"/>
</dbReference>
<sequence>MRILVFNAGSSSLKFGVFEIGTGEAHLLKGGFDRFQNGYCKLKLVHGAEAIERHMACGDIGAAGGVVPALLSEFGLSRIDAVGHRIAHGGPDFTEPALLDDAAITAIEAITPLAPLHNPANLEAVRLARALWPALPQIGVFDTAFHQTNPAAATTYAVPLAWRQAGLRRYGFHGTSHKYVAQRAADALGQPLAALKIVSCHLGNGASACAIDGGVSLDSSMGITPLEGLVMGTRSGDVDPGAFGFLSRQLGLSIEEIEDALYRESGLLALGGVADMRDIEARASNGDPDARLAIDVYAWRARKYVGAYAAIMGGIDALVFTGGIGENSPAMRARICEGLEFLGLALDPVRNHNVMLDDYAAPRIEKDGSRAAVIVTETAEQLMIARETAQALKGK</sequence>
<keyword evidence="3 6" id="KW-0547">Nucleotide-binding</keyword>
<dbReference type="InterPro" id="IPR043129">
    <property type="entry name" value="ATPase_NBD"/>
</dbReference>
<dbReference type="NCBIfam" id="TIGR00016">
    <property type="entry name" value="ackA"/>
    <property type="match status" value="1"/>
</dbReference>
<keyword evidence="4 6" id="KW-0418">Kinase</keyword>
<dbReference type="PIRSF" id="PIRSF000722">
    <property type="entry name" value="Acetate_prop_kin"/>
    <property type="match status" value="1"/>
</dbReference>
<reference evidence="8 9" key="1">
    <citation type="submission" date="2016-12" db="EMBL/GenBank/DDBJ databases">
        <title>The genome of dimorphic prosthecate Glycocaulis alkaliphilus 6b-8t, isolated from crude oil dictates its adaptability in petroleum environments.</title>
        <authorList>
            <person name="Wu X.-L."/>
            <person name="Geng S."/>
        </authorList>
    </citation>
    <scope>NUCLEOTIDE SEQUENCE [LARGE SCALE GENOMIC DNA]</scope>
    <source>
        <strain evidence="8 9">6B-8</strain>
    </source>
</reference>
<dbReference type="CDD" id="cd24010">
    <property type="entry name" value="ASKHA_NBD_AcK_PK"/>
    <property type="match status" value="1"/>
</dbReference>
<protein>
    <recommendedName>
        <fullName evidence="6">Acetate kinase</fullName>
        <ecNumber evidence="6">2.7.2.1</ecNumber>
    </recommendedName>
    <alternativeName>
        <fullName evidence="6">Acetokinase</fullName>
    </alternativeName>
</protein>
<comment type="catalytic activity">
    <reaction evidence="6">
        <text>acetate + ATP = acetyl phosphate + ADP</text>
        <dbReference type="Rhea" id="RHEA:11352"/>
        <dbReference type="ChEBI" id="CHEBI:22191"/>
        <dbReference type="ChEBI" id="CHEBI:30089"/>
        <dbReference type="ChEBI" id="CHEBI:30616"/>
        <dbReference type="ChEBI" id="CHEBI:456216"/>
        <dbReference type="EC" id="2.7.2.1"/>
    </reaction>
</comment>
<dbReference type="EMBL" id="CP018911">
    <property type="protein sequence ID" value="AZU04144.1"/>
    <property type="molecule type" value="Genomic_DNA"/>
</dbReference>
<feature type="binding site" evidence="6">
    <location>
        <position position="85"/>
    </location>
    <ligand>
        <name>substrate</name>
    </ligand>
</feature>
<evidence type="ECO:0000256" key="1">
    <source>
        <dbReference type="ARBA" id="ARBA00008748"/>
    </source>
</evidence>
<feature type="site" description="Transition state stabilizer" evidence="6">
    <location>
        <position position="234"/>
    </location>
</feature>
<dbReference type="EC" id="2.7.2.1" evidence="6"/>
<dbReference type="KEGG" id="gak:X907_1612"/>
<comment type="subcellular location">
    <subcellularLocation>
        <location evidence="6">Cytoplasm</location>
    </subcellularLocation>
</comment>
<gene>
    <name evidence="6" type="primary">ackA</name>
    <name evidence="8" type="ORF">X907_1612</name>
</gene>
<dbReference type="SUPFAM" id="SSF53067">
    <property type="entry name" value="Actin-like ATPase domain"/>
    <property type="match status" value="2"/>
</dbReference>
<dbReference type="InterPro" id="IPR000890">
    <property type="entry name" value="Aliphatic_acid_kin_short-chain"/>
</dbReference>
<organism evidence="8 9">
    <name type="scientific">Glycocaulis alkaliphilus</name>
    <dbReference type="NCBI Taxonomy" id="1434191"/>
    <lineage>
        <taxon>Bacteria</taxon>
        <taxon>Pseudomonadati</taxon>
        <taxon>Pseudomonadota</taxon>
        <taxon>Alphaproteobacteria</taxon>
        <taxon>Maricaulales</taxon>
        <taxon>Maricaulaceae</taxon>
        <taxon>Glycocaulis</taxon>
    </lineage>
</organism>